<dbReference type="Proteomes" id="UP000435138">
    <property type="component" value="Unassembled WGS sequence"/>
</dbReference>
<evidence type="ECO:0000313" key="2">
    <source>
        <dbReference type="EMBL" id="MQY48782.1"/>
    </source>
</evidence>
<feature type="signal peptide" evidence="1">
    <location>
        <begin position="1"/>
        <end position="22"/>
    </location>
</feature>
<dbReference type="InterPro" id="IPR010412">
    <property type="entry name" value="DUF1007"/>
</dbReference>
<sequence length="214" mass="23595">MKILRAISTVAALCALPLPALAHPHIFLDARLEAVASDDGHLAELRNVWRFDEVFSSSVMLDFDKNSDLKLDNEELAELGETMRASMEDFHYFTTISVDGKDVPVAKPGIIHVTWQHGQILVIFAVKPSKPVPLKGKLAFGIYDPSMYTAVNFPSDGDLKVEGKAFAACKHQVVRPDPDEVIASNKDTLTDAFFNDPTGTDMTKLFATRMEVTC</sequence>
<accession>A0A6A8AC98</accession>
<evidence type="ECO:0000313" key="3">
    <source>
        <dbReference type="Proteomes" id="UP000435138"/>
    </source>
</evidence>
<organism evidence="2 3">
    <name type="scientific">Endobacterium cereale</name>
    <dbReference type="NCBI Taxonomy" id="2663029"/>
    <lineage>
        <taxon>Bacteria</taxon>
        <taxon>Pseudomonadati</taxon>
        <taxon>Pseudomonadota</taxon>
        <taxon>Alphaproteobacteria</taxon>
        <taxon>Hyphomicrobiales</taxon>
        <taxon>Rhizobiaceae</taxon>
        <taxon>Endobacterium</taxon>
    </lineage>
</organism>
<gene>
    <name evidence="2" type="ORF">GAO09_22370</name>
</gene>
<reference evidence="2 3" key="1">
    <citation type="submission" date="2019-11" db="EMBL/GenBank/DDBJ databases">
        <title>Genome analysis of Rhizobacterium cereale a novel genus and species isolated from maize roots in North Spain.</title>
        <authorList>
            <person name="Menendez E."/>
            <person name="Flores-Felix J.D."/>
            <person name="Ramirez-Bahena M.-H."/>
            <person name="Igual J.M."/>
            <person name="Garcia-Fraile P."/>
            <person name="Peix A."/>
            <person name="Velazquez E."/>
        </authorList>
    </citation>
    <scope>NUCLEOTIDE SEQUENCE [LARGE SCALE GENOMIC DNA]</scope>
    <source>
        <strain evidence="2 3">RZME27</strain>
    </source>
</reference>
<keyword evidence="3" id="KW-1185">Reference proteome</keyword>
<dbReference type="InterPro" id="IPR016537">
    <property type="entry name" value="UCP008159_ABC"/>
</dbReference>
<proteinExistence type="predicted"/>
<dbReference type="RefSeq" id="WP_153357846.1">
    <property type="nucleotide sequence ID" value="NZ_JAYKOO010000004.1"/>
</dbReference>
<evidence type="ECO:0000256" key="1">
    <source>
        <dbReference type="SAM" id="SignalP"/>
    </source>
</evidence>
<dbReference type="EMBL" id="WIXI01000049">
    <property type="protein sequence ID" value="MQY48782.1"/>
    <property type="molecule type" value="Genomic_DNA"/>
</dbReference>
<protein>
    <submittedName>
        <fullName evidence="2">DUF1007 family protein</fullName>
    </submittedName>
</protein>
<keyword evidence="1" id="KW-0732">Signal</keyword>
<feature type="chain" id="PRO_5025505414" evidence="1">
    <location>
        <begin position="23"/>
        <end position="214"/>
    </location>
</feature>
<dbReference type="AlphaFoldDB" id="A0A6A8AC98"/>
<dbReference type="Pfam" id="PF06226">
    <property type="entry name" value="DUF1007"/>
    <property type="match status" value="1"/>
</dbReference>
<comment type="caution">
    <text evidence="2">The sequence shown here is derived from an EMBL/GenBank/DDBJ whole genome shotgun (WGS) entry which is preliminary data.</text>
</comment>
<dbReference type="PIRSF" id="PIRSF008159">
    <property type="entry name" value="UCP008159_ABC"/>
    <property type="match status" value="1"/>
</dbReference>
<name>A0A6A8AC98_9HYPH</name>